<dbReference type="SUPFAM" id="SSF52499">
    <property type="entry name" value="Isochorismatase-like hydrolases"/>
    <property type="match status" value="1"/>
</dbReference>
<dbReference type="InterPro" id="IPR036380">
    <property type="entry name" value="Isochorismatase-like_sf"/>
</dbReference>
<dbReference type="Gene3D" id="3.40.50.850">
    <property type="entry name" value="Isochorismatase-like"/>
    <property type="match status" value="1"/>
</dbReference>
<dbReference type="PANTHER" id="PTHR11080">
    <property type="entry name" value="PYRAZINAMIDASE/NICOTINAMIDASE"/>
    <property type="match status" value="1"/>
</dbReference>
<feature type="domain" description="Isochorismatase-like" evidence="8">
    <location>
        <begin position="5"/>
        <end position="199"/>
    </location>
</feature>
<evidence type="ECO:0000313" key="10">
    <source>
        <dbReference type="Proteomes" id="UP000753961"/>
    </source>
</evidence>
<dbReference type="RefSeq" id="WP_222579207.1">
    <property type="nucleotide sequence ID" value="NZ_JAHVHU010000006.1"/>
</dbReference>
<keyword evidence="2" id="KW-0662">Pyridine nucleotide biosynthesis</keyword>
<name>A0A953HNA6_9BACT</name>
<evidence type="ECO:0000313" key="9">
    <source>
        <dbReference type="EMBL" id="MBY5957683.1"/>
    </source>
</evidence>
<gene>
    <name evidence="9" type="primary">pncA</name>
    <name evidence="9" type="ORF">KUV50_06050</name>
</gene>
<sequence length="200" mass="22011">MSKKALIVVDMQNDFLPGGSLSVEGGDEIIPVINRIQQDFDIIVATQDWHPAGHFSFASSHQGKNAFDVLELGNGEQVLWPDHCVQGTPGAQFSAELNTKPISAVFRKGMDPEVDSYSGFFDNNRAHRTGMAGFLRDLEVTDIYVAGLAADICVYYTARDGQDLGFQTHFVENAAKSISQDSYVKAKRDLHQRGIEICTL</sequence>
<dbReference type="Pfam" id="PF00857">
    <property type="entry name" value="Isochorismatase"/>
    <property type="match status" value="1"/>
</dbReference>
<dbReference type="NCBIfam" id="NF008623">
    <property type="entry name" value="PRK11609.1"/>
    <property type="match status" value="1"/>
</dbReference>
<dbReference type="EC" id="3.5.1.19" evidence="6"/>
<keyword evidence="3" id="KW-0479">Metal-binding</keyword>
<evidence type="ECO:0000256" key="7">
    <source>
        <dbReference type="ARBA" id="ARBA00043224"/>
    </source>
</evidence>
<evidence type="ECO:0000259" key="8">
    <source>
        <dbReference type="Pfam" id="PF00857"/>
    </source>
</evidence>
<protein>
    <recommendedName>
        <fullName evidence="6">nicotinamidase</fullName>
        <ecNumber evidence="6">3.5.1.19</ecNumber>
    </recommendedName>
    <alternativeName>
        <fullName evidence="7">Nicotinamide deamidase</fullName>
    </alternativeName>
</protein>
<keyword evidence="10" id="KW-1185">Reference proteome</keyword>
<dbReference type="EMBL" id="JAHVHU010000006">
    <property type="protein sequence ID" value="MBY5957683.1"/>
    <property type="molecule type" value="Genomic_DNA"/>
</dbReference>
<evidence type="ECO:0000256" key="5">
    <source>
        <dbReference type="ARBA" id="ARBA00037900"/>
    </source>
</evidence>
<keyword evidence="4 9" id="KW-0378">Hydrolase</keyword>
<dbReference type="GO" id="GO:0046872">
    <property type="term" value="F:metal ion binding"/>
    <property type="evidence" value="ECO:0007669"/>
    <property type="project" value="UniProtKB-KW"/>
</dbReference>
<dbReference type="PANTHER" id="PTHR11080:SF2">
    <property type="entry name" value="LD05707P"/>
    <property type="match status" value="1"/>
</dbReference>
<dbReference type="GO" id="GO:0008936">
    <property type="term" value="F:nicotinamidase activity"/>
    <property type="evidence" value="ECO:0007669"/>
    <property type="project" value="UniProtKB-EC"/>
</dbReference>
<organism evidence="9 10">
    <name type="scientific">Membranihabitans marinus</name>
    <dbReference type="NCBI Taxonomy" id="1227546"/>
    <lineage>
        <taxon>Bacteria</taxon>
        <taxon>Pseudomonadati</taxon>
        <taxon>Bacteroidota</taxon>
        <taxon>Saprospiria</taxon>
        <taxon>Saprospirales</taxon>
        <taxon>Saprospiraceae</taxon>
        <taxon>Membranihabitans</taxon>
    </lineage>
</organism>
<dbReference type="AlphaFoldDB" id="A0A953HNA6"/>
<dbReference type="InterPro" id="IPR000868">
    <property type="entry name" value="Isochorismatase-like_dom"/>
</dbReference>
<dbReference type="Proteomes" id="UP000753961">
    <property type="component" value="Unassembled WGS sequence"/>
</dbReference>
<reference evidence="9" key="1">
    <citation type="submission" date="2021-06" db="EMBL/GenBank/DDBJ databases">
        <title>44 bacteria genomes isolated from Dapeng, Shenzhen.</title>
        <authorList>
            <person name="Zheng W."/>
            <person name="Yu S."/>
            <person name="Huang Y."/>
        </authorList>
    </citation>
    <scope>NUCLEOTIDE SEQUENCE</scope>
    <source>
        <strain evidence="9">DP5N28-2</strain>
    </source>
</reference>
<evidence type="ECO:0000256" key="3">
    <source>
        <dbReference type="ARBA" id="ARBA00022723"/>
    </source>
</evidence>
<comment type="caution">
    <text evidence="9">The sequence shown here is derived from an EMBL/GenBank/DDBJ whole genome shotgun (WGS) entry which is preliminary data.</text>
</comment>
<evidence type="ECO:0000256" key="1">
    <source>
        <dbReference type="ARBA" id="ARBA00006336"/>
    </source>
</evidence>
<evidence type="ECO:0000256" key="4">
    <source>
        <dbReference type="ARBA" id="ARBA00022801"/>
    </source>
</evidence>
<evidence type="ECO:0000256" key="6">
    <source>
        <dbReference type="ARBA" id="ARBA00039017"/>
    </source>
</evidence>
<dbReference type="InterPro" id="IPR052347">
    <property type="entry name" value="Isochorismatase_Nicotinamidase"/>
</dbReference>
<dbReference type="GO" id="GO:0019363">
    <property type="term" value="P:pyridine nucleotide biosynthetic process"/>
    <property type="evidence" value="ECO:0007669"/>
    <property type="project" value="UniProtKB-KW"/>
</dbReference>
<evidence type="ECO:0000256" key="2">
    <source>
        <dbReference type="ARBA" id="ARBA00022642"/>
    </source>
</evidence>
<comment type="similarity">
    <text evidence="1">Belongs to the isochorismatase family.</text>
</comment>
<accession>A0A953HNA6</accession>
<comment type="pathway">
    <text evidence="5">Cofactor biosynthesis; nicotinate biosynthesis; nicotinate from nicotinamide: step 1/1.</text>
</comment>
<dbReference type="CDD" id="cd01011">
    <property type="entry name" value="nicotinamidase"/>
    <property type="match status" value="1"/>
</dbReference>
<proteinExistence type="inferred from homology"/>